<comment type="pathway">
    <text evidence="2 8">Cofactor biosynthesis; biotin biosynthesis.</text>
</comment>
<dbReference type="GO" id="GO:0032259">
    <property type="term" value="P:methylation"/>
    <property type="evidence" value="ECO:0007669"/>
    <property type="project" value="UniProtKB-KW"/>
</dbReference>
<dbReference type="STRING" id="1216006.VA7868_04480"/>
<dbReference type="EC" id="2.1.1.197" evidence="3 8"/>
<keyword evidence="6 8" id="KW-0949">S-adenosyl-L-methionine</keyword>
<keyword evidence="4 8" id="KW-0489">Methyltransferase</keyword>
<dbReference type="AlphaFoldDB" id="A0A1M6ELV8"/>
<dbReference type="GO" id="GO:0102130">
    <property type="term" value="F:malonyl-CoA methyltransferase activity"/>
    <property type="evidence" value="ECO:0007669"/>
    <property type="project" value="UniProtKB-EC"/>
</dbReference>
<keyword evidence="11" id="KW-1185">Reference proteome</keyword>
<dbReference type="PANTHER" id="PTHR13090">
    <property type="entry name" value="ARGININE-HYDROXYLASE NDUFAF5, MITOCHONDRIAL"/>
    <property type="match status" value="1"/>
</dbReference>
<dbReference type="CDD" id="cd02440">
    <property type="entry name" value="AdoMet_MTases"/>
    <property type="match status" value="1"/>
</dbReference>
<evidence type="ECO:0000256" key="5">
    <source>
        <dbReference type="ARBA" id="ARBA00022679"/>
    </source>
</evidence>
<feature type="domain" description="Methyltransferase type 11" evidence="9">
    <location>
        <begin position="60"/>
        <end position="152"/>
    </location>
</feature>
<evidence type="ECO:0000256" key="2">
    <source>
        <dbReference type="ARBA" id="ARBA00004746"/>
    </source>
</evidence>
<dbReference type="PANTHER" id="PTHR13090:SF1">
    <property type="entry name" value="ARGININE-HYDROXYLASE NDUFAF5, MITOCHONDRIAL"/>
    <property type="match status" value="1"/>
</dbReference>
<evidence type="ECO:0000256" key="3">
    <source>
        <dbReference type="ARBA" id="ARBA00012327"/>
    </source>
</evidence>
<reference evidence="10 11" key="1">
    <citation type="submission" date="2016-11" db="EMBL/GenBank/DDBJ databases">
        <authorList>
            <person name="Jaros S."/>
            <person name="Januszkiewicz K."/>
            <person name="Wedrychowicz H."/>
        </authorList>
    </citation>
    <scope>NUCLEOTIDE SEQUENCE [LARGE SCALE GENOMIC DNA]</scope>
    <source>
        <strain evidence="10 11">CECT 7868</strain>
    </source>
</reference>
<protein>
    <recommendedName>
        <fullName evidence="3 8">Malonyl-[acyl-carrier protein] O-methyltransferase</fullName>
        <shortName evidence="8">Malonyl-ACP O-methyltransferase</shortName>
        <ecNumber evidence="3 8">2.1.1.197</ecNumber>
    </recommendedName>
    <alternativeName>
        <fullName evidence="8">Biotin synthesis protein BioC</fullName>
    </alternativeName>
</protein>
<dbReference type="GO" id="GO:0008757">
    <property type="term" value="F:S-adenosylmethionine-dependent methyltransferase activity"/>
    <property type="evidence" value="ECO:0007669"/>
    <property type="project" value="InterPro"/>
</dbReference>
<dbReference type="UniPathway" id="UPA00078"/>
<evidence type="ECO:0000256" key="6">
    <source>
        <dbReference type="ARBA" id="ARBA00022691"/>
    </source>
</evidence>
<evidence type="ECO:0000256" key="4">
    <source>
        <dbReference type="ARBA" id="ARBA00022603"/>
    </source>
</evidence>
<proteinExistence type="inferred from homology"/>
<evidence type="ECO:0000256" key="7">
    <source>
        <dbReference type="ARBA" id="ARBA00022756"/>
    </source>
</evidence>
<dbReference type="GO" id="GO:0010340">
    <property type="term" value="F:carboxyl-O-methyltransferase activity"/>
    <property type="evidence" value="ECO:0007669"/>
    <property type="project" value="UniProtKB-UniRule"/>
</dbReference>
<dbReference type="InterPro" id="IPR050602">
    <property type="entry name" value="Malonyl-ACP_OMT"/>
</dbReference>
<dbReference type="InterPro" id="IPR011814">
    <property type="entry name" value="BioC"/>
</dbReference>
<organism evidence="10 11">
    <name type="scientific">Vibrio aerogenes CECT 7868</name>
    <dbReference type="NCBI Taxonomy" id="1216006"/>
    <lineage>
        <taxon>Bacteria</taxon>
        <taxon>Pseudomonadati</taxon>
        <taxon>Pseudomonadota</taxon>
        <taxon>Gammaproteobacteria</taxon>
        <taxon>Vibrionales</taxon>
        <taxon>Vibrionaceae</taxon>
        <taxon>Vibrio</taxon>
    </lineage>
</organism>
<dbReference type="EMBL" id="FQXZ01000050">
    <property type="protein sequence ID" value="SHI86444.1"/>
    <property type="molecule type" value="Genomic_DNA"/>
</dbReference>
<dbReference type="InterPro" id="IPR013216">
    <property type="entry name" value="Methyltransf_11"/>
</dbReference>
<dbReference type="Pfam" id="PF08241">
    <property type="entry name" value="Methyltransf_11"/>
    <property type="match status" value="1"/>
</dbReference>
<gene>
    <name evidence="8 10" type="primary">bioC</name>
    <name evidence="10" type="ORF">VA7868_04480</name>
</gene>
<dbReference type="HAMAP" id="MF_00835">
    <property type="entry name" value="BioC"/>
    <property type="match status" value="1"/>
</dbReference>
<keyword evidence="5 8" id="KW-0808">Transferase</keyword>
<comment type="similarity">
    <text evidence="8">Belongs to the methyltransferase superfamily.</text>
</comment>
<comment type="catalytic activity">
    <reaction evidence="1 8">
        <text>malonyl-[ACP] + S-adenosyl-L-methionine = malonyl-[ACP] methyl ester + S-adenosyl-L-homocysteine</text>
        <dbReference type="Rhea" id="RHEA:17105"/>
        <dbReference type="Rhea" id="RHEA-COMP:9623"/>
        <dbReference type="Rhea" id="RHEA-COMP:9954"/>
        <dbReference type="ChEBI" id="CHEBI:57856"/>
        <dbReference type="ChEBI" id="CHEBI:59789"/>
        <dbReference type="ChEBI" id="CHEBI:78449"/>
        <dbReference type="ChEBI" id="CHEBI:78845"/>
        <dbReference type="EC" id="2.1.1.197"/>
    </reaction>
</comment>
<accession>A0A1M6ELV8</accession>
<dbReference type="Gene3D" id="3.40.50.150">
    <property type="entry name" value="Vaccinia Virus protein VP39"/>
    <property type="match status" value="1"/>
</dbReference>
<dbReference type="GO" id="GO:0009102">
    <property type="term" value="P:biotin biosynthetic process"/>
    <property type="evidence" value="ECO:0007669"/>
    <property type="project" value="UniProtKB-UniRule"/>
</dbReference>
<keyword evidence="7 8" id="KW-0093">Biotin biosynthesis</keyword>
<name>A0A1M6ELV8_9VIBR</name>
<evidence type="ECO:0000313" key="11">
    <source>
        <dbReference type="Proteomes" id="UP000184608"/>
    </source>
</evidence>
<dbReference type="NCBIfam" id="TIGR02072">
    <property type="entry name" value="BioC"/>
    <property type="match status" value="1"/>
</dbReference>
<evidence type="ECO:0000256" key="1">
    <source>
        <dbReference type="ARBA" id="ARBA00000852"/>
    </source>
</evidence>
<evidence type="ECO:0000313" key="10">
    <source>
        <dbReference type="EMBL" id="SHI86444.1"/>
    </source>
</evidence>
<dbReference type="InterPro" id="IPR029063">
    <property type="entry name" value="SAM-dependent_MTases_sf"/>
</dbReference>
<dbReference type="SUPFAM" id="SSF53335">
    <property type="entry name" value="S-adenosyl-L-methionine-dependent methyltransferases"/>
    <property type="match status" value="1"/>
</dbReference>
<comment type="function">
    <text evidence="8">Converts the free carboxyl group of a malonyl-thioester to its methyl ester by transfer of a methyl group from S-adenosyl-L-methionine (SAM). It allows to synthesize pimeloyl-ACP via the fatty acid synthetic pathway.</text>
</comment>
<sequence length="270" mass="29997">MIDSSDLLFPEPAASQRKQAIAHAFSRAAHHYDQHAAFQRDTGNILLAKLPSDLHGAVVLDVGCGTGYFSEQLKARGAQVICIDLSSSMLDMARERCGETNMRYQLCDAEALCLPDNSVDFVFSNLALQWCQFLSVPLSEIKRVLKPGGQGVFSTLAQGSLDELRQAWQAIDSGQHVNHFISLNQIKIALAQAECDQYQIDLRPIRLWYHSALALMKDLKGIGATHVDERRTGGVSRRVLMQLESAYQKFSNQEGFLPATYQVCFGAIHR</sequence>
<evidence type="ECO:0000259" key="9">
    <source>
        <dbReference type="Pfam" id="PF08241"/>
    </source>
</evidence>
<dbReference type="Proteomes" id="UP000184608">
    <property type="component" value="Unassembled WGS sequence"/>
</dbReference>
<evidence type="ECO:0000256" key="8">
    <source>
        <dbReference type="HAMAP-Rule" id="MF_00835"/>
    </source>
</evidence>